<name>A0ABQ2UUH7_9ACTN</name>
<feature type="region of interest" description="Disordered" evidence="1">
    <location>
        <begin position="95"/>
        <end position="117"/>
    </location>
</feature>
<comment type="caution">
    <text evidence="2">The sequence shown here is derived from an EMBL/GenBank/DDBJ whole genome shotgun (WGS) entry which is preliminary data.</text>
</comment>
<dbReference type="EMBL" id="BMRP01000003">
    <property type="protein sequence ID" value="GGU50741.1"/>
    <property type="molecule type" value="Genomic_DNA"/>
</dbReference>
<reference evidence="3" key="1">
    <citation type="journal article" date="2019" name="Int. J. Syst. Evol. Microbiol.">
        <title>The Global Catalogue of Microorganisms (GCM) 10K type strain sequencing project: providing services to taxonomists for standard genome sequencing and annotation.</title>
        <authorList>
            <consortium name="The Broad Institute Genomics Platform"/>
            <consortium name="The Broad Institute Genome Sequencing Center for Infectious Disease"/>
            <person name="Wu L."/>
            <person name="Ma J."/>
        </authorList>
    </citation>
    <scope>NUCLEOTIDE SEQUENCE [LARGE SCALE GENOMIC DNA]</scope>
    <source>
        <strain evidence="3">JCM 3399</strain>
    </source>
</reference>
<evidence type="ECO:0000313" key="3">
    <source>
        <dbReference type="Proteomes" id="UP000654471"/>
    </source>
</evidence>
<evidence type="ECO:0000256" key="1">
    <source>
        <dbReference type="SAM" id="MobiDB-lite"/>
    </source>
</evidence>
<accession>A0ABQ2UUH7</accession>
<gene>
    <name evidence="2" type="ORF">GCM10010211_14050</name>
</gene>
<proteinExistence type="predicted"/>
<organism evidence="2 3">
    <name type="scientific">Streptomyces albospinus</name>
    <dbReference type="NCBI Taxonomy" id="285515"/>
    <lineage>
        <taxon>Bacteria</taxon>
        <taxon>Bacillati</taxon>
        <taxon>Actinomycetota</taxon>
        <taxon>Actinomycetes</taxon>
        <taxon>Kitasatosporales</taxon>
        <taxon>Streptomycetaceae</taxon>
        <taxon>Streptomyces</taxon>
    </lineage>
</organism>
<feature type="compositionally biased region" description="Polar residues" evidence="1">
    <location>
        <begin position="108"/>
        <end position="117"/>
    </location>
</feature>
<protein>
    <submittedName>
        <fullName evidence="2">Uncharacterized protein</fullName>
    </submittedName>
</protein>
<feature type="compositionally biased region" description="Low complexity" evidence="1">
    <location>
        <begin position="95"/>
        <end position="105"/>
    </location>
</feature>
<sequence>MRHPRQARRAAAGRRSAADVHAGWPAGTVRRCHFARAEPGNPYDGGFRGALRPRPCPLAACDCPIGCVHVETLPLYDVFAGGVPERIPAAGRFPAAGIPAGAPAPDGSVQSLRPTTP</sequence>
<keyword evidence="3" id="KW-1185">Reference proteome</keyword>
<evidence type="ECO:0000313" key="2">
    <source>
        <dbReference type="EMBL" id="GGU50741.1"/>
    </source>
</evidence>
<dbReference type="Proteomes" id="UP000654471">
    <property type="component" value="Unassembled WGS sequence"/>
</dbReference>